<keyword evidence="1" id="KW-0812">Transmembrane</keyword>
<keyword evidence="1" id="KW-0472">Membrane</keyword>
<evidence type="ECO:0000313" key="3">
    <source>
        <dbReference type="Proteomes" id="UP001196136"/>
    </source>
</evidence>
<protein>
    <submittedName>
        <fullName evidence="2">Uncharacterized protein</fullName>
    </submittedName>
</protein>
<gene>
    <name evidence="2" type="ORF">K1F36_18585</name>
</gene>
<evidence type="ECO:0000256" key="1">
    <source>
        <dbReference type="SAM" id="Phobius"/>
    </source>
</evidence>
<accession>A0ABS7EW27</accession>
<dbReference type="Proteomes" id="UP001196136">
    <property type="component" value="Unassembled WGS sequence"/>
</dbReference>
<reference evidence="2 3" key="1">
    <citation type="submission" date="2021-08" db="EMBL/GenBank/DDBJ databases">
        <title>Muricauda profundi sp. nov., a marine bacterium isolated from deep seawater of the Mariana Trench.</title>
        <authorList>
            <person name="Wei Y."/>
        </authorList>
    </citation>
    <scope>NUCLEOTIDE SEQUENCE [LARGE SCALE GENOMIC DNA]</scope>
    <source>
        <strain evidence="2 3">W52</strain>
    </source>
</reference>
<keyword evidence="3" id="KW-1185">Reference proteome</keyword>
<evidence type="ECO:0000313" key="2">
    <source>
        <dbReference type="EMBL" id="MBW8201834.1"/>
    </source>
</evidence>
<dbReference type="EMBL" id="JAHZSV010000048">
    <property type="protein sequence ID" value="MBW8201834.1"/>
    <property type="molecule type" value="Genomic_DNA"/>
</dbReference>
<organism evidence="2 3">
    <name type="scientific">Flagellimonas abyssi</name>
    <dbReference type="NCBI Taxonomy" id="2864871"/>
    <lineage>
        <taxon>Bacteria</taxon>
        <taxon>Pseudomonadati</taxon>
        <taxon>Bacteroidota</taxon>
        <taxon>Flavobacteriia</taxon>
        <taxon>Flavobacteriales</taxon>
        <taxon>Flavobacteriaceae</taxon>
        <taxon>Flagellimonas</taxon>
    </lineage>
</organism>
<feature type="transmembrane region" description="Helical" evidence="1">
    <location>
        <begin position="20"/>
        <end position="37"/>
    </location>
</feature>
<sequence>MHKQSNDWLKNGAKVPGRPVLDWVIIGTGAGCSLVFLPSRWMLHKYNNPIEMTM</sequence>
<proteinExistence type="predicted"/>
<name>A0ABS7EW27_9FLAO</name>
<comment type="caution">
    <text evidence="2">The sequence shown here is derived from an EMBL/GenBank/DDBJ whole genome shotgun (WGS) entry which is preliminary data.</text>
</comment>
<keyword evidence="1" id="KW-1133">Transmembrane helix</keyword>